<dbReference type="EMBL" id="MU268561">
    <property type="protein sequence ID" value="KAH7904214.1"/>
    <property type="molecule type" value="Genomic_DNA"/>
</dbReference>
<accession>A0ACB7ZTM3</accession>
<dbReference type="Proteomes" id="UP000790377">
    <property type="component" value="Unassembled WGS sequence"/>
</dbReference>
<sequence>MNGHRKHLCGKDSEMEAAAQINFHYVTATSCVGLGDVAFPSGGSPGTVLPVFQVGVVIVVALVWGMGSPLVSSASSAAHNQPEVTTQPNADPCPTLYLSQVLSGPWGVHTGLLVMPEGALVAYASCGAGEPSSIHADEASEGDVEGEEIPKAASTLIHPLTRASSQLHGLAGTRERRDPIVAGLSAEVWAEPRGGSSTRGGGGGSLTREGDSADGGVEEMEDGVDGLAMVES</sequence>
<protein>
    <submittedName>
        <fullName evidence="1">Uncharacterized protein</fullName>
    </submittedName>
</protein>
<proteinExistence type="predicted"/>
<comment type="caution">
    <text evidence="1">The sequence shown here is derived from an EMBL/GenBank/DDBJ whole genome shotgun (WGS) entry which is preliminary data.</text>
</comment>
<keyword evidence="2" id="KW-1185">Reference proteome</keyword>
<gene>
    <name evidence="1" type="ORF">BJ138DRAFT_1184178</name>
</gene>
<name>A0ACB7ZTM3_9AGAM</name>
<reference evidence="1" key="1">
    <citation type="journal article" date="2021" name="New Phytol.">
        <title>Evolutionary innovations through gain and loss of genes in the ectomycorrhizal Boletales.</title>
        <authorList>
            <person name="Wu G."/>
            <person name="Miyauchi S."/>
            <person name="Morin E."/>
            <person name="Kuo A."/>
            <person name="Drula E."/>
            <person name="Varga T."/>
            <person name="Kohler A."/>
            <person name="Feng B."/>
            <person name="Cao Y."/>
            <person name="Lipzen A."/>
            <person name="Daum C."/>
            <person name="Hundley H."/>
            <person name="Pangilinan J."/>
            <person name="Johnson J."/>
            <person name="Barry K."/>
            <person name="LaButti K."/>
            <person name="Ng V."/>
            <person name="Ahrendt S."/>
            <person name="Min B."/>
            <person name="Choi I.G."/>
            <person name="Park H."/>
            <person name="Plett J.M."/>
            <person name="Magnuson J."/>
            <person name="Spatafora J.W."/>
            <person name="Nagy L.G."/>
            <person name="Henrissat B."/>
            <person name="Grigoriev I.V."/>
            <person name="Yang Z.L."/>
            <person name="Xu J."/>
            <person name="Martin F.M."/>
        </authorList>
    </citation>
    <scope>NUCLEOTIDE SEQUENCE</scope>
    <source>
        <strain evidence="1">ATCC 28755</strain>
    </source>
</reference>
<evidence type="ECO:0000313" key="1">
    <source>
        <dbReference type="EMBL" id="KAH7904214.1"/>
    </source>
</evidence>
<organism evidence="1 2">
    <name type="scientific">Hygrophoropsis aurantiaca</name>
    <dbReference type="NCBI Taxonomy" id="72124"/>
    <lineage>
        <taxon>Eukaryota</taxon>
        <taxon>Fungi</taxon>
        <taxon>Dikarya</taxon>
        <taxon>Basidiomycota</taxon>
        <taxon>Agaricomycotina</taxon>
        <taxon>Agaricomycetes</taxon>
        <taxon>Agaricomycetidae</taxon>
        <taxon>Boletales</taxon>
        <taxon>Coniophorineae</taxon>
        <taxon>Hygrophoropsidaceae</taxon>
        <taxon>Hygrophoropsis</taxon>
    </lineage>
</organism>
<evidence type="ECO:0000313" key="2">
    <source>
        <dbReference type="Proteomes" id="UP000790377"/>
    </source>
</evidence>